<name>A0A5Q0BS54_9GAMM</name>
<feature type="binding site" evidence="9">
    <location>
        <position position="123"/>
    </location>
    <ligand>
        <name>5-phospho-alpha-D-ribose 1-diphosphate</name>
        <dbReference type="ChEBI" id="CHEBI:58017"/>
    </ligand>
</feature>
<keyword evidence="9" id="KW-0460">Magnesium</keyword>
<dbReference type="GO" id="GO:0000162">
    <property type="term" value="P:L-tryptophan biosynthetic process"/>
    <property type="evidence" value="ECO:0007669"/>
    <property type="project" value="UniProtKB-UniRule"/>
</dbReference>
<comment type="cofactor">
    <cofactor evidence="9">
        <name>Mg(2+)</name>
        <dbReference type="ChEBI" id="CHEBI:18420"/>
    </cofactor>
    <text evidence="9">Binds 2 magnesium ions per monomer.</text>
</comment>
<keyword evidence="4 9" id="KW-0808">Transferase</keyword>
<dbReference type="Pfam" id="PF02885">
    <property type="entry name" value="Glycos_trans_3N"/>
    <property type="match status" value="1"/>
</dbReference>
<dbReference type="GO" id="GO:0005829">
    <property type="term" value="C:cytosol"/>
    <property type="evidence" value="ECO:0007669"/>
    <property type="project" value="TreeGrafter"/>
</dbReference>
<reference evidence="12 13" key="1">
    <citation type="submission" date="2019-09" db="EMBL/GenBank/DDBJ databases">
        <title>Ecophysiology of the spiral-shaped methanotroph Methylospira mobilis as revealed by the complete genome sequence.</title>
        <authorList>
            <person name="Oshkin I.Y."/>
            <person name="Dedysh S.N."/>
            <person name="Miroshnikov K."/>
            <person name="Danilova O.V."/>
            <person name="Hakobyan A."/>
            <person name="Liesack W."/>
        </authorList>
    </citation>
    <scope>NUCLEOTIDE SEQUENCE [LARGE SCALE GENOMIC DNA]</scope>
    <source>
        <strain evidence="12 13">Shm1</strain>
    </source>
</reference>
<protein>
    <recommendedName>
        <fullName evidence="9">Anthranilate phosphoribosyltransferase</fullName>
        <ecNumber evidence="9">2.4.2.18</ecNumber>
    </recommendedName>
</protein>
<dbReference type="Proteomes" id="UP000325755">
    <property type="component" value="Chromosome"/>
</dbReference>
<comment type="catalytic activity">
    <reaction evidence="7 9">
        <text>N-(5-phospho-beta-D-ribosyl)anthranilate + diphosphate = 5-phospho-alpha-D-ribose 1-diphosphate + anthranilate</text>
        <dbReference type="Rhea" id="RHEA:11768"/>
        <dbReference type="ChEBI" id="CHEBI:16567"/>
        <dbReference type="ChEBI" id="CHEBI:18277"/>
        <dbReference type="ChEBI" id="CHEBI:33019"/>
        <dbReference type="ChEBI" id="CHEBI:58017"/>
        <dbReference type="EC" id="2.4.2.18"/>
    </reaction>
</comment>
<dbReference type="EMBL" id="CP044205">
    <property type="protein sequence ID" value="QFY44908.1"/>
    <property type="molecule type" value="Genomic_DNA"/>
</dbReference>
<keyword evidence="6 9" id="KW-0057">Aromatic amino acid biosynthesis</keyword>
<dbReference type="Gene3D" id="1.20.970.10">
    <property type="entry name" value="Transferase, Pyrimidine Nucleoside Phosphorylase, Chain C"/>
    <property type="match status" value="1"/>
</dbReference>
<evidence type="ECO:0000256" key="1">
    <source>
        <dbReference type="ARBA" id="ARBA00004907"/>
    </source>
</evidence>
<dbReference type="Pfam" id="PF00591">
    <property type="entry name" value="Glycos_transf_3"/>
    <property type="match status" value="1"/>
</dbReference>
<evidence type="ECO:0000256" key="7">
    <source>
        <dbReference type="ARBA" id="ARBA00052328"/>
    </source>
</evidence>
<dbReference type="InterPro" id="IPR017459">
    <property type="entry name" value="Glycosyl_Trfase_fam3_N_dom"/>
</dbReference>
<feature type="binding site" evidence="9">
    <location>
        <position position="228"/>
    </location>
    <ligand>
        <name>Mg(2+)</name>
        <dbReference type="ChEBI" id="CHEBI:18420"/>
        <label>2</label>
    </ligand>
</feature>
<dbReference type="FunCoup" id="A0A5Q0BS54">
    <property type="interactions" value="433"/>
</dbReference>
<keyword evidence="5 9" id="KW-0822">Tryptophan biosynthesis</keyword>
<organism evidence="12 13">
    <name type="scientific">Candidatus Methylospira mobilis</name>
    <dbReference type="NCBI Taxonomy" id="1808979"/>
    <lineage>
        <taxon>Bacteria</taxon>
        <taxon>Pseudomonadati</taxon>
        <taxon>Pseudomonadota</taxon>
        <taxon>Gammaproteobacteria</taxon>
        <taxon>Methylococcales</taxon>
        <taxon>Methylococcaceae</taxon>
        <taxon>Candidatus Methylospira</taxon>
    </lineage>
</organism>
<feature type="binding site" evidence="9">
    <location>
        <position position="93"/>
    </location>
    <ligand>
        <name>Mg(2+)</name>
        <dbReference type="ChEBI" id="CHEBI:18420"/>
        <label>1</label>
    </ligand>
</feature>
<dbReference type="SUPFAM" id="SSF47648">
    <property type="entry name" value="Nucleoside phosphorylase/phosphoribosyltransferase N-terminal domain"/>
    <property type="match status" value="1"/>
</dbReference>
<dbReference type="SUPFAM" id="SSF52418">
    <property type="entry name" value="Nucleoside phosphorylase/phosphoribosyltransferase catalytic domain"/>
    <property type="match status" value="1"/>
</dbReference>
<feature type="binding site" evidence="9">
    <location>
        <position position="81"/>
    </location>
    <ligand>
        <name>anthranilate</name>
        <dbReference type="ChEBI" id="CHEBI:16567"/>
        <label>1</label>
    </ligand>
</feature>
<feature type="binding site" evidence="9">
    <location>
        <position position="229"/>
    </location>
    <ligand>
        <name>Mg(2+)</name>
        <dbReference type="ChEBI" id="CHEBI:18420"/>
        <label>1</label>
    </ligand>
</feature>
<evidence type="ECO:0000256" key="6">
    <source>
        <dbReference type="ARBA" id="ARBA00023141"/>
    </source>
</evidence>
<dbReference type="KEGG" id="mmob:F6R98_02395"/>
<feature type="domain" description="Glycosyl transferase family 3 N-terminal" evidence="11">
    <location>
        <begin position="6"/>
        <end position="66"/>
    </location>
</feature>
<feature type="domain" description="Glycosyl transferase family 3" evidence="10">
    <location>
        <begin position="75"/>
        <end position="325"/>
    </location>
</feature>
<dbReference type="NCBIfam" id="TIGR01245">
    <property type="entry name" value="trpD"/>
    <property type="match status" value="1"/>
</dbReference>
<feature type="binding site" evidence="9">
    <location>
        <position position="112"/>
    </location>
    <ligand>
        <name>anthranilate</name>
        <dbReference type="ChEBI" id="CHEBI:16567"/>
        <label>1</label>
    </ligand>
</feature>
<evidence type="ECO:0000256" key="8">
    <source>
        <dbReference type="ARBA" id="ARBA00061188"/>
    </source>
</evidence>
<dbReference type="PANTHER" id="PTHR43285">
    <property type="entry name" value="ANTHRANILATE PHOSPHORIBOSYLTRANSFERASE"/>
    <property type="match status" value="1"/>
</dbReference>
<dbReference type="InterPro" id="IPR000312">
    <property type="entry name" value="Glycosyl_Trfase_fam3"/>
</dbReference>
<dbReference type="UniPathway" id="UPA00035">
    <property type="reaction ID" value="UER00041"/>
</dbReference>
<dbReference type="PANTHER" id="PTHR43285:SF2">
    <property type="entry name" value="ANTHRANILATE PHOSPHORIBOSYLTRANSFERASE"/>
    <property type="match status" value="1"/>
</dbReference>
<proteinExistence type="inferred from homology"/>
<evidence type="ECO:0000259" key="10">
    <source>
        <dbReference type="Pfam" id="PF00591"/>
    </source>
</evidence>
<dbReference type="InterPro" id="IPR036320">
    <property type="entry name" value="Glycosyl_Trfase_fam3_N_dom_sf"/>
</dbReference>
<feature type="binding site" evidence="9">
    <location>
        <begin position="109"/>
        <end position="117"/>
    </location>
    <ligand>
        <name>5-phospho-alpha-D-ribose 1-diphosphate</name>
        <dbReference type="ChEBI" id="CHEBI:58017"/>
    </ligand>
</feature>
<dbReference type="EC" id="2.4.2.18" evidence="9"/>
<evidence type="ECO:0000256" key="5">
    <source>
        <dbReference type="ARBA" id="ARBA00022822"/>
    </source>
</evidence>
<comment type="pathway">
    <text evidence="1 9">Amino-acid biosynthesis; L-tryptophan biosynthesis; L-tryptophan from chorismate: step 2/5.</text>
</comment>
<evidence type="ECO:0000256" key="4">
    <source>
        <dbReference type="ARBA" id="ARBA00022679"/>
    </source>
</evidence>
<keyword evidence="9" id="KW-0479">Metal-binding</keyword>
<dbReference type="InterPro" id="IPR035902">
    <property type="entry name" value="Nuc_phospho_transferase"/>
</dbReference>
<dbReference type="Gene3D" id="3.40.1030.10">
    <property type="entry name" value="Nucleoside phosphorylase/phosphoribosyltransferase catalytic domain"/>
    <property type="match status" value="1"/>
</dbReference>
<feature type="binding site" evidence="9">
    <location>
        <position position="229"/>
    </location>
    <ligand>
        <name>Mg(2+)</name>
        <dbReference type="ChEBI" id="CHEBI:18420"/>
        <label>2</label>
    </ligand>
</feature>
<comment type="similarity">
    <text evidence="8">In the C-terminal section; belongs to the anthranilate phosphoribosyltransferase family.</text>
</comment>
<keyword evidence="2 9" id="KW-0028">Amino-acid biosynthesis</keyword>
<dbReference type="GO" id="GO:0004048">
    <property type="term" value="F:anthranilate phosphoribosyltransferase activity"/>
    <property type="evidence" value="ECO:0007669"/>
    <property type="project" value="UniProtKB-UniRule"/>
</dbReference>
<keyword evidence="3 9" id="KW-0328">Glycosyltransferase</keyword>
<dbReference type="InParanoid" id="A0A5Q0BS54"/>
<comment type="subunit">
    <text evidence="9">Homodimer.</text>
</comment>
<comment type="function">
    <text evidence="9">Catalyzes the transfer of the phosphoribosyl group of 5-phosphorylribose-1-pyrophosphate (PRPP) to anthranilate to yield N-(5'-phosphoribosyl)-anthranilate (PRA).</text>
</comment>
<feature type="binding site" evidence="9">
    <location>
        <position position="89"/>
    </location>
    <ligand>
        <name>5-phospho-alpha-D-ribose 1-diphosphate</name>
        <dbReference type="ChEBI" id="CHEBI:58017"/>
    </ligand>
</feature>
<keyword evidence="13" id="KW-1185">Reference proteome</keyword>
<evidence type="ECO:0000313" key="13">
    <source>
        <dbReference type="Proteomes" id="UP000325755"/>
    </source>
</evidence>
<feature type="binding site" evidence="9">
    <location>
        <begin position="91"/>
        <end position="94"/>
    </location>
    <ligand>
        <name>5-phospho-alpha-D-ribose 1-diphosphate</name>
        <dbReference type="ChEBI" id="CHEBI:58017"/>
    </ligand>
</feature>
<evidence type="ECO:0000256" key="2">
    <source>
        <dbReference type="ARBA" id="ARBA00022605"/>
    </source>
</evidence>
<dbReference type="AlphaFoldDB" id="A0A5Q0BS54"/>
<dbReference type="FunFam" id="3.40.1030.10:FF:000002">
    <property type="entry name" value="Anthranilate phosphoribosyltransferase"/>
    <property type="match status" value="1"/>
</dbReference>
<evidence type="ECO:0000259" key="11">
    <source>
        <dbReference type="Pfam" id="PF02885"/>
    </source>
</evidence>
<feature type="binding site" evidence="9">
    <location>
        <begin position="84"/>
        <end position="85"/>
    </location>
    <ligand>
        <name>5-phospho-alpha-D-ribose 1-diphosphate</name>
        <dbReference type="ChEBI" id="CHEBI:58017"/>
    </ligand>
</feature>
<feature type="binding site" evidence="9">
    <location>
        <position position="169"/>
    </location>
    <ligand>
        <name>anthranilate</name>
        <dbReference type="ChEBI" id="CHEBI:16567"/>
        <label>2</label>
    </ligand>
</feature>
<dbReference type="InterPro" id="IPR005940">
    <property type="entry name" value="Anthranilate_Pribosyl_Tfrase"/>
</dbReference>
<sequence length="341" mass="35700">MDMPAAIQTLLDGHNLQPTDMRGLMRTIMSGGATPAQIGGFLIALRAKGESVDEVTAAAEVLREMATKVSVNGSHVIDTCGTGGDGSHTFNISTTAAFVAAAAGCKVAKHGNRSASGKTATGSADTLEAAGVNIELRPEQVTRCINEIGVGFLFAQRHHGAMKYTIGPRREIGVRSIFNLLGPLSNPAGATHQLMGVFHRQWVEPLARVLQKLGSKHVLVVHADDGLDEISIASPTHVAELKDGQISCYDITPEQFGFTRAPLTKLVAESPSVSLQIMRSVLDGESGPAGDIVALNAGGAIYAADVADSLEAGIELARNVLSSGKGREKLEELVALSRSFT</sequence>
<dbReference type="RefSeq" id="WP_153250873.1">
    <property type="nucleotide sequence ID" value="NZ_CP044205.1"/>
</dbReference>
<comment type="similarity">
    <text evidence="9">Belongs to the anthranilate phosphoribosyltransferase family.</text>
</comment>
<feature type="binding site" evidence="9">
    <location>
        <position position="81"/>
    </location>
    <ligand>
        <name>5-phospho-alpha-D-ribose 1-diphosphate</name>
        <dbReference type="ChEBI" id="CHEBI:58017"/>
    </ligand>
</feature>
<dbReference type="OrthoDB" id="9806430at2"/>
<comment type="caution">
    <text evidence="9">Lacks conserved residue(s) required for the propagation of feature annotation.</text>
</comment>
<evidence type="ECO:0000313" key="12">
    <source>
        <dbReference type="EMBL" id="QFY44908.1"/>
    </source>
</evidence>
<dbReference type="HAMAP" id="MF_00211">
    <property type="entry name" value="TrpD"/>
    <property type="match status" value="1"/>
</dbReference>
<gene>
    <name evidence="9 12" type="primary">trpD</name>
    <name evidence="12" type="ORF">F6R98_02395</name>
</gene>
<accession>A0A5Q0BS54</accession>
<dbReference type="GO" id="GO:0000287">
    <property type="term" value="F:magnesium ion binding"/>
    <property type="evidence" value="ECO:0007669"/>
    <property type="project" value="UniProtKB-UniRule"/>
</dbReference>
<evidence type="ECO:0000256" key="3">
    <source>
        <dbReference type="ARBA" id="ARBA00022676"/>
    </source>
</evidence>
<evidence type="ECO:0000256" key="9">
    <source>
        <dbReference type="HAMAP-Rule" id="MF_00211"/>
    </source>
</evidence>